<sequence>SGRSTTAMPPKDKYARSSKSNRHHERFKDLYAAHSPHPDVANRAPRKVPPQSQPSTETTTTGNDVTPTTTPINKTPKKKPKPKKAKWSHVPSASDGEATHFENFENDGCAQLAVAKMKTRELQWKSTETVDQGPTMESTDAAESYRQELDSTGIDEARLRDLERTQEDDGMRDQVKKEMLTMEEPDTKEIRQEPTVRKQVTPPKVVLPPVPTIREIPKPKAEVTKRESGSGKKEDKKEKEKIKASARDTHKRAVVQPVQPVPPVQQLQMQRTQQPTSNTQGTTREEITQRDKKQSGVVVKKKEEKEPTTPNYLLAVKLMKILKRNNYLENALQFEHNEILRKYFETGAIQPPPKEILALLQRAMLFVLDTVLFRSEDLDTYIASDLKAFIIKRNEARDSMIQVMYNRPELRPNKWGGARIEQKRSKTSKSREDGGKKRGWFGSFFR</sequence>
<evidence type="ECO:0000313" key="4">
    <source>
        <dbReference type="Proteomes" id="UP001432322"/>
    </source>
</evidence>
<dbReference type="PANTHER" id="PTHR38630">
    <property type="entry name" value="PROTEIN CBG12780"/>
    <property type="match status" value="1"/>
</dbReference>
<accession>A0AAV5USD9</accession>
<feature type="region of interest" description="Disordered" evidence="1">
    <location>
        <begin position="416"/>
        <end position="446"/>
    </location>
</feature>
<feature type="compositionally biased region" description="Basic residues" evidence="1">
    <location>
        <begin position="75"/>
        <end position="87"/>
    </location>
</feature>
<dbReference type="Proteomes" id="UP001432322">
    <property type="component" value="Unassembled WGS sequence"/>
</dbReference>
<reference evidence="3" key="1">
    <citation type="submission" date="2023-10" db="EMBL/GenBank/DDBJ databases">
        <title>Genome assembly of Pristionchus species.</title>
        <authorList>
            <person name="Yoshida K."/>
            <person name="Sommer R.J."/>
        </authorList>
    </citation>
    <scope>NUCLEOTIDE SEQUENCE</scope>
    <source>
        <strain evidence="3">RS5133</strain>
    </source>
</reference>
<proteinExistence type="predicted"/>
<feature type="non-terminal residue" evidence="3">
    <location>
        <position position="1"/>
    </location>
</feature>
<organism evidence="3 4">
    <name type="scientific">Pristionchus fissidentatus</name>
    <dbReference type="NCBI Taxonomy" id="1538716"/>
    <lineage>
        <taxon>Eukaryota</taxon>
        <taxon>Metazoa</taxon>
        <taxon>Ecdysozoa</taxon>
        <taxon>Nematoda</taxon>
        <taxon>Chromadorea</taxon>
        <taxon>Rhabditida</taxon>
        <taxon>Rhabditina</taxon>
        <taxon>Diplogasteromorpha</taxon>
        <taxon>Diplogasteroidea</taxon>
        <taxon>Neodiplogasteridae</taxon>
        <taxon>Pristionchus</taxon>
    </lineage>
</organism>
<feature type="compositionally biased region" description="Low complexity" evidence="1">
    <location>
        <begin position="254"/>
        <end position="274"/>
    </location>
</feature>
<feature type="compositionally biased region" description="Basic and acidic residues" evidence="1">
    <location>
        <begin position="283"/>
        <end position="303"/>
    </location>
</feature>
<feature type="compositionally biased region" description="Low complexity" evidence="1">
    <location>
        <begin position="53"/>
        <end position="74"/>
    </location>
</feature>
<feature type="domain" description="DUF7774" evidence="2">
    <location>
        <begin position="311"/>
        <end position="404"/>
    </location>
</feature>
<evidence type="ECO:0000313" key="3">
    <source>
        <dbReference type="EMBL" id="GMT09482.1"/>
    </source>
</evidence>
<comment type="caution">
    <text evidence="3">The sequence shown here is derived from an EMBL/GenBank/DDBJ whole genome shotgun (WGS) entry which is preliminary data.</text>
</comment>
<dbReference type="AlphaFoldDB" id="A0AAV5USD9"/>
<feature type="region of interest" description="Disordered" evidence="1">
    <location>
        <begin position="124"/>
        <end position="303"/>
    </location>
</feature>
<feature type="compositionally biased region" description="Polar residues" evidence="1">
    <location>
        <begin position="124"/>
        <end position="138"/>
    </location>
</feature>
<dbReference type="InterPro" id="IPR056676">
    <property type="entry name" value="DUF7774"/>
</dbReference>
<feature type="compositionally biased region" description="Basic and acidic residues" evidence="1">
    <location>
        <begin position="143"/>
        <end position="196"/>
    </location>
</feature>
<feature type="region of interest" description="Disordered" evidence="1">
    <location>
        <begin position="1"/>
        <end position="99"/>
    </location>
</feature>
<dbReference type="EMBL" id="BTSY01000001">
    <property type="protein sequence ID" value="GMT09482.1"/>
    <property type="molecule type" value="Genomic_DNA"/>
</dbReference>
<name>A0AAV5USD9_9BILA</name>
<protein>
    <recommendedName>
        <fullName evidence="2">DUF7774 domain-containing protein</fullName>
    </recommendedName>
</protein>
<dbReference type="Pfam" id="PF24983">
    <property type="entry name" value="DUF7774"/>
    <property type="match status" value="1"/>
</dbReference>
<evidence type="ECO:0000256" key="1">
    <source>
        <dbReference type="SAM" id="MobiDB-lite"/>
    </source>
</evidence>
<feature type="compositionally biased region" description="Basic and acidic residues" evidence="1">
    <location>
        <begin position="215"/>
        <end position="248"/>
    </location>
</feature>
<gene>
    <name evidence="3" type="ORF">PFISCL1PPCAC_779</name>
</gene>
<keyword evidence="4" id="KW-1185">Reference proteome</keyword>
<evidence type="ECO:0000259" key="2">
    <source>
        <dbReference type="Pfam" id="PF24983"/>
    </source>
</evidence>
<feature type="compositionally biased region" description="Basic and acidic residues" evidence="1">
    <location>
        <begin position="420"/>
        <end position="436"/>
    </location>
</feature>
<dbReference type="PANTHER" id="PTHR38630:SF1">
    <property type="entry name" value="DEK_C DOMAIN-CONTAINING PROTEIN-RELATED"/>
    <property type="match status" value="1"/>
</dbReference>